<dbReference type="AlphaFoldDB" id="A0A0F8Y7B7"/>
<gene>
    <name evidence="1" type="ORF">LCGC14_2933270</name>
</gene>
<accession>A0A0F8Y7B7</accession>
<name>A0A0F8Y7B7_9ZZZZ</name>
<proteinExistence type="predicted"/>
<dbReference type="EMBL" id="LAZR01058612">
    <property type="protein sequence ID" value="KKK69515.1"/>
    <property type="molecule type" value="Genomic_DNA"/>
</dbReference>
<protein>
    <submittedName>
        <fullName evidence="1">Uncharacterized protein</fullName>
    </submittedName>
</protein>
<evidence type="ECO:0000313" key="1">
    <source>
        <dbReference type="EMBL" id="KKK69515.1"/>
    </source>
</evidence>
<sequence length="79" mass="8613">MFQGNPEPLDAVRVAISSYAKFSDDDVQAATMKLLRSIETDLSEREYEPSEGTEELVASVVTALDEADDKSADDLGEDD</sequence>
<comment type="caution">
    <text evidence="1">The sequence shown here is derived from an EMBL/GenBank/DDBJ whole genome shotgun (WGS) entry which is preliminary data.</text>
</comment>
<organism evidence="1">
    <name type="scientific">marine sediment metagenome</name>
    <dbReference type="NCBI Taxonomy" id="412755"/>
    <lineage>
        <taxon>unclassified sequences</taxon>
        <taxon>metagenomes</taxon>
        <taxon>ecological metagenomes</taxon>
    </lineage>
</organism>
<reference evidence="1" key="1">
    <citation type="journal article" date="2015" name="Nature">
        <title>Complex archaea that bridge the gap between prokaryotes and eukaryotes.</title>
        <authorList>
            <person name="Spang A."/>
            <person name="Saw J.H."/>
            <person name="Jorgensen S.L."/>
            <person name="Zaremba-Niedzwiedzka K."/>
            <person name="Martijn J."/>
            <person name="Lind A.E."/>
            <person name="van Eijk R."/>
            <person name="Schleper C."/>
            <person name="Guy L."/>
            <person name="Ettema T.J."/>
        </authorList>
    </citation>
    <scope>NUCLEOTIDE SEQUENCE</scope>
</reference>